<dbReference type="RefSeq" id="WP_348944389.1">
    <property type="nucleotide sequence ID" value="NZ_CP157355.1"/>
</dbReference>
<protein>
    <recommendedName>
        <fullName evidence="2">XRE family transcriptional regulator</fullName>
    </recommendedName>
</protein>
<accession>A0AAU7F7A5</accession>
<sequence length="121" mass="14015">MDNTDLRERMILVINETVTSSRLRYIWLESHTGVAQEKWKKLCNRKQNPTSELIEALCNINPQFSEWIVCGRLSNELQLQPQDPLNAAIRLVWHEEQPVIAEKIKKLADSINAEQGLKYGD</sequence>
<dbReference type="AlphaFoldDB" id="A0AAU7F7A5"/>
<proteinExistence type="predicted"/>
<dbReference type="EMBL" id="CP157355">
    <property type="protein sequence ID" value="XBM00021.1"/>
    <property type="molecule type" value="Genomic_DNA"/>
</dbReference>
<evidence type="ECO:0008006" key="2">
    <source>
        <dbReference type="Google" id="ProtNLM"/>
    </source>
</evidence>
<organism evidence="1">
    <name type="scientific">Chitinibacter mangrovi</name>
    <dbReference type="NCBI Taxonomy" id="3153927"/>
    <lineage>
        <taxon>Bacteria</taxon>
        <taxon>Pseudomonadati</taxon>
        <taxon>Pseudomonadota</taxon>
        <taxon>Betaproteobacteria</taxon>
        <taxon>Neisseriales</taxon>
        <taxon>Chitinibacteraceae</taxon>
        <taxon>Chitinibacter</taxon>
    </lineage>
</organism>
<dbReference type="KEGG" id="cmav:ABHF33_13225"/>
<reference evidence="1" key="1">
    <citation type="submission" date="2024-05" db="EMBL/GenBank/DDBJ databases">
        <authorList>
            <person name="Yang L."/>
            <person name="Pan L."/>
        </authorList>
    </citation>
    <scope>NUCLEOTIDE SEQUENCE</scope>
    <source>
        <strain evidence="1">FCG-7</strain>
    </source>
</reference>
<gene>
    <name evidence="1" type="ORF">ABHF33_13225</name>
</gene>
<name>A0AAU7F7A5_9NEIS</name>
<evidence type="ECO:0000313" key="1">
    <source>
        <dbReference type="EMBL" id="XBM00021.1"/>
    </source>
</evidence>